<accession>A0A9D2EYL8</accession>
<dbReference type="GO" id="GO:0003677">
    <property type="term" value="F:DNA binding"/>
    <property type="evidence" value="ECO:0007669"/>
    <property type="project" value="UniProtKB-KW"/>
</dbReference>
<evidence type="ECO:0000313" key="6">
    <source>
        <dbReference type="EMBL" id="HIZ46259.1"/>
    </source>
</evidence>
<dbReference type="PANTHER" id="PTHR44688:SF16">
    <property type="entry name" value="DNA-BINDING TRANSCRIPTIONAL ACTIVATOR DEVR_DOSR"/>
    <property type="match status" value="1"/>
</dbReference>
<dbReference type="EMBL" id="DXBM01000039">
    <property type="protein sequence ID" value="HIZ46259.1"/>
    <property type="molecule type" value="Genomic_DNA"/>
</dbReference>
<evidence type="ECO:0000256" key="1">
    <source>
        <dbReference type="ARBA" id="ARBA00023015"/>
    </source>
</evidence>
<proteinExistence type="predicted"/>
<organism evidence="6 7">
    <name type="scientific">Candidatus Olsenella pullistercoris</name>
    <dbReference type="NCBI Taxonomy" id="2838712"/>
    <lineage>
        <taxon>Bacteria</taxon>
        <taxon>Bacillati</taxon>
        <taxon>Actinomycetota</taxon>
        <taxon>Coriobacteriia</taxon>
        <taxon>Coriobacteriales</taxon>
        <taxon>Atopobiaceae</taxon>
        <taxon>Olsenella</taxon>
    </lineage>
</organism>
<keyword evidence="2" id="KW-0238">DNA-binding</keyword>
<evidence type="ECO:0000313" key="7">
    <source>
        <dbReference type="Proteomes" id="UP000824062"/>
    </source>
</evidence>
<dbReference type="InterPro" id="IPR016032">
    <property type="entry name" value="Sig_transdc_resp-reg_C-effctor"/>
</dbReference>
<reference evidence="6" key="2">
    <citation type="submission" date="2021-04" db="EMBL/GenBank/DDBJ databases">
        <authorList>
            <person name="Gilroy R."/>
        </authorList>
    </citation>
    <scope>NUCLEOTIDE SEQUENCE</scope>
    <source>
        <strain evidence="6">ChiHjej12B11-14209</strain>
    </source>
</reference>
<evidence type="ECO:0000256" key="4">
    <source>
        <dbReference type="SAM" id="Phobius"/>
    </source>
</evidence>
<reference evidence="6" key="1">
    <citation type="journal article" date="2021" name="PeerJ">
        <title>Extensive microbial diversity within the chicken gut microbiome revealed by metagenomics and culture.</title>
        <authorList>
            <person name="Gilroy R."/>
            <person name="Ravi A."/>
            <person name="Getino M."/>
            <person name="Pursley I."/>
            <person name="Horton D.L."/>
            <person name="Alikhan N.F."/>
            <person name="Baker D."/>
            <person name="Gharbi K."/>
            <person name="Hall N."/>
            <person name="Watson M."/>
            <person name="Adriaenssens E.M."/>
            <person name="Foster-Nyarko E."/>
            <person name="Jarju S."/>
            <person name="Secka A."/>
            <person name="Antonio M."/>
            <person name="Oren A."/>
            <person name="Chaudhuri R.R."/>
            <person name="La Ragione R."/>
            <person name="Hildebrand F."/>
            <person name="Pallen M.J."/>
        </authorList>
    </citation>
    <scope>NUCLEOTIDE SEQUENCE</scope>
    <source>
        <strain evidence="6">ChiHjej12B11-14209</strain>
    </source>
</reference>
<dbReference type="Pfam" id="PF00196">
    <property type="entry name" value="GerE"/>
    <property type="match status" value="2"/>
</dbReference>
<dbReference type="PANTHER" id="PTHR44688">
    <property type="entry name" value="DNA-BINDING TRANSCRIPTIONAL ACTIVATOR DEVR_DOSR"/>
    <property type="match status" value="1"/>
</dbReference>
<feature type="transmembrane region" description="Helical" evidence="4">
    <location>
        <begin position="220"/>
        <end position="246"/>
    </location>
</feature>
<feature type="domain" description="HTH luxR-type" evidence="5">
    <location>
        <begin position="19"/>
        <end position="76"/>
    </location>
</feature>
<dbReference type="Proteomes" id="UP000824062">
    <property type="component" value="Unassembled WGS sequence"/>
</dbReference>
<comment type="caution">
    <text evidence="6">The sequence shown here is derived from an EMBL/GenBank/DDBJ whole genome shotgun (WGS) entry which is preliminary data.</text>
</comment>
<feature type="transmembrane region" description="Helical" evidence="4">
    <location>
        <begin position="258"/>
        <end position="281"/>
    </location>
</feature>
<dbReference type="InterPro" id="IPR036388">
    <property type="entry name" value="WH-like_DNA-bd_sf"/>
</dbReference>
<dbReference type="InterPro" id="IPR000792">
    <property type="entry name" value="Tscrpt_reg_LuxR_C"/>
</dbReference>
<dbReference type="AlphaFoldDB" id="A0A9D2EYL8"/>
<evidence type="ECO:0000256" key="2">
    <source>
        <dbReference type="ARBA" id="ARBA00023125"/>
    </source>
</evidence>
<feature type="transmembrane region" description="Helical" evidence="4">
    <location>
        <begin position="293"/>
        <end position="317"/>
    </location>
</feature>
<dbReference type="Gene3D" id="1.10.10.10">
    <property type="entry name" value="Winged helix-like DNA-binding domain superfamily/Winged helix DNA-binding domain"/>
    <property type="match status" value="2"/>
</dbReference>
<keyword evidence="1" id="KW-0805">Transcription regulation</keyword>
<keyword evidence="4" id="KW-0812">Transmembrane</keyword>
<evidence type="ECO:0000259" key="5">
    <source>
        <dbReference type="SMART" id="SM00421"/>
    </source>
</evidence>
<keyword evidence="4" id="KW-1133">Transmembrane helix</keyword>
<evidence type="ECO:0000256" key="3">
    <source>
        <dbReference type="ARBA" id="ARBA00023163"/>
    </source>
</evidence>
<keyword evidence="4" id="KW-0472">Membrane</keyword>
<protein>
    <submittedName>
        <fullName evidence="6">Helix-turn-helix transcriptional regulator</fullName>
    </submittedName>
</protein>
<dbReference type="SMART" id="SM00421">
    <property type="entry name" value="HTH_LUXR"/>
    <property type="match status" value="2"/>
</dbReference>
<feature type="domain" description="HTH luxR-type" evidence="5">
    <location>
        <begin position="99"/>
        <end position="156"/>
    </location>
</feature>
<name>A0A9D2EYL8_9ACTN</name>
<dbReference type="SUPFAM" id="SSF46894">
    <property type="entry name" value="C-terminal effector domain of the bipartite response regulators"/>
    <property type="match status" value="2"/>
</dbReference>
<dbReference type="GO" id="GO:0006355">
    <property type="term" value="P:regulation of DNA-templated transcription"/>
    <property type="evidence" value="ECO:0007669"/>
    <property type="project" value="InterPro"/>
</dbReference>
<gene>
    <name evidence="6" type="ORF">IAA19_04490</name>
</gene>
<feature type="transmembrane region" description="Helical" evidence="4">
    <location>
        <begin position="185"/>
        <end position="208"/>
    </location>
</feature>
<keyword evidence="3" id="KW-0804">Transcription</keyword>
<sequence>MSADAMPSLSAETERALEAAGLSAREREAVRDVLADMSAEESARRLGVSPSTVASYRRRACEKLGLNGVRELRERLAPAAPSAPSAPVVPADAMNVLRALGLGETEARVLALVASGRSTAQVAEELAVAPGTVSAARSHGYRFLGVHSREELVASLSPEGMERLRERAEASCDGARGSGSPWPRCAYVGGCALLLAAGVAYEIAYQLVLGARVGMYFEAVWIWLLAVVARPLAALGASQLVGFALGRRMRRRSWPWRRAVICCAVIVAAYALFVSLVVHVLPPAPYVLAGNLIASGAPVLLALVMGLVLGVSVAVALQGRGRPRR</sequence>